<proteinExistence type="predicted"/>
<keyword evidence="3" id="KW-1185">Reference proteome</keyword>
<dbReference type="EMBL" id="JBHUON010000005">
    <property type="protein sequence ID" value="MFD2864323.1"/>
    <property type="molecule type" value="Genomic_DNA"/>
</dbReference>
<name>A0ABW5XMD5_9SPHI</name>
<dbReference type="SUPFAM" id="SSF140931">
    <property type="entry name" value="Fic-like"/>
    <property type="match status" value="1"/>
</dbReference>
<evidence type="ECO:0000313" key="2">
    <source>
        <dbReference type="EMBL" id="MFD2864323.1"/>
    </source>
</evidence>
<organism evidence="2 3">
    <name type="scientific">Mucilaginibacter antarcticus</name>
    <dbReference type="NCBI Taxonomy" id="1855725"/>
    <lineage>
        <taxon>Bacteria</taxon>
        <taxon>Pseudomonadati</taxon>
        <taxon>Bacteroidota</taxon>
        <taxon>Sphingobacteriia</taxon>
        <taxon>Sphingobacteriales</taxon>
        <taxon>Sphingobacteriaceae</taxon>
        <taxon>Mucilaginibacter</taxon>
    </lineage>
</organism>
<gene>
    <name evidence="2" type="ORF">ACFSYC_06440</name>
</gene>
<dbReference type="PANTHER" id="PTHR13504:SF38">
    <property type="entry name" value="FIDO DOMAIN-CONTAINING PROTEIN"/>
    <property type="match status" value="1"/>
</dbReference>
<dbReference type="PROSITE" id="PS51459">
    <property type="entry name" value="FIDO"/>
    <property type="match status" value="1"/>
</dbReference>
<dbReference type="InterPro" id="IPR040198">
    <property type="entry name" value="Fido_containing"/>
</dbReference>
<dbReference type="Pfam" id="PF02661">
    <property type="entry name" value="Fic"/>
    <property type="match status" value="1"/>
</dbReference>
<protein>
    <submittedName>
        <fullName evidence="2">Fic family protein</fullName>
    </submittedName>
</protein>
<dbReference type="RefSeq" id="WP_377124734.1">
    <property type="nucleotide sequence ID" value="NZ_JBHUON010000005.1"/>
</dbReference>
<dbReference type="InterPro" id="IPR003812">
    <property type="entry name" value="Fido"/>
</dbReference>
<feature type="domain" description="Fido" evidence="1">
    <location>
        <begin position="99"/>
        <end position="254"/>
    </location>
</feature>
<dbReference type="Gene3D" id="1.10.3290.10">
    <property type="entry name" value="Fido-like domain"/>
    <property type="match status" value="1"/>
</dbReference>
<reference evidence="3" key="1">
    <citation type="journal article" date="2019" name="Int. J. Syst. Evol. Microbiol.">
        <title>The Global Catalogue of Microorganisms (GCM) 10K type strain sequencing project: providing services to taxonomists for standard genome sequencing and annotation.</title>
        <authorList>
            <consortium name="The Broad Institute Genomics Platform"/>
            <consortium name="The Broad Institute Genome Sequencing Center for Infectious Disease"/>
            <person name="Wu L."/>
            <person name="Ma J."/>
        </authorList>
    </citation>
    <scope>NUCLEOTIDE SEQUENCE [LARGE SCALE GENOMIC DNA]</scope>
    <source>
        <strain evidence="3">KCTC 52232</strain>
    </source>
</reference>
<dbReference type="InterPro" id="IPR036597">
    <property type="entry name" value="Fido-like_dom_sf"/>
</dbReference>
<sequence length="262" mass="29873">MDETQFEILPVTLVNQHHDQIDDSISAKFADLKDSELSVDSFSFYTSVSAVFSSRIEGENIELDSFVKHKLMGVQFTPDHTQKIDDLYDAYQFARQSALNADTIKQAHILLTSHILQKHQQGVLRTGNMFVTTSNGKIEYVACAPGSLAAELDKLYNDIAALISTQLTIKEVFFFASLIHLVFVKIHPFNDGNGRSARLIEKWFLAQKLGEKAWYFQSEKSYYDHHNIYYTNIRKLGLEYDMLDYGQALPFLLMLPNALTNT</sequence>
<dbReference type="PANTHER" id="PTHR13504">
    <property type="entry name" value="FIDO DOMAIN-CONTAINING PROTEIN DDB_G0283145"/>
    <property type="match status" value="1"/>
</dbReference>
<evidence type="ECO:0000259" key="1">
    <source>
        <dbReference type="PROSITE" id="PS51459"/>
    </source>
</evidence>
<evidence type="ECO:0000313" key="3">
    <source>
        <dbReference type="Proteomes" id="UP001597601"/>
    </source>
</evidence>
<comment type="caution">
    <text evidence="2">The sequence shown here is derived from an EMBL/GenBank/DDBJ whole genome shotgun (WGS) entry which is preliminary data.</text>
</comment>
<dbReference type="Proteomes" id="UP001597601">
    <property type="component" value="Unassembled WGS sequence"/>
</dbReference>
<accession>A0ABW5XMD5</accession>